<keyword evidence="1" id="KW-0812">Transmembrane</keyword>
<comment type="caution">
    <text evidence="2">The sequence shown here is derived from an EMBL/GenBank/DDBJ whole genome shotgun (WGS) entry which is preliminary data.</text>
</comment>
<dbReference type="RefSeq" id="WP_151093446.1">
    <property type="nucleotide sequence ID" value="NZ_JBLZNM010000008.1"/>
</dbReference>
<keyword evidence="3" id="KW-1185">Reference proteome</keyword>
<reference evidence="2 3" key="1">
    <citation type="submission" date="2019-09" db="EMBL/GenBank/DDBJ databases">
        <title>Biological control of the noxious weed angled onion (Allium triquetrum) thwarted by endophytic bacteria in Victoria, Australia.</title>
        <authorList>
            <person name="Tehranchian P."/>
            <person name="Adair R.J."/>
            <person name="Van T.H."/>
            <person name="Morrison P.D."/>
            <person name="Williams H."/>
            <person name="Lawrie A.C."/>
        </authorList>
    </citation>
    <scope>NUCLEOTIDE SEQUENCE [LARGE SCALE GENOMIC DNA]</scope>
    <source>
        <strain evidence="2 3">RPTAtOch1</strain>
    </source>
</reference>
<feature type="transmembrane region" description="Helical" evidence="1">
    <location>
        <begin position="21"/>
        <end position="38"/>
    </location>
</feature>
<organism evidence="2 3">
    <name type="scientific">Ochrobactrum quorumnocens</name>
    <dbReference type="NCBI Taxonomy" id="271865"/>
    <lineage>
        <taxon>Bacteria</taxon>
        <taxon>Pseudomonadati</taxon>
        <taxon>Pseudomonadota</taxon>
        <taxon>Alphaproteobacteria</taxon>
        <taxon>Hyphomicrobiales</taxon>
        <taxon>Brucellaceae</taxon>
        <taxon>Brucella/Ochrobactrum group</taxon>
        <taxon>Ochrobactrum</taxon>
    </lineage>
</organism>
<dbReference type="AlphaFoldDB" id="A0A5N1JW49"/>
<proteinExistence type="predicted"/>
<sequence>MNRDDDLYGRTIAWRETMRNPRFFLLDAHCVFVLPLFLFHIRWWTFAVLLITFLCFAAMRMFQYRPSSAMRALRSAIAGPLRKPFGNTFLRPVVDYGFEYRIEGDTQRFRH</sequence>
<evidence type="ECO:0000313" key="2">
    <source>
        <dbReference type="EMBL" id="KAA9368342.1"/>
    </source>
</evidence>
<evidence type="ECO:0000313" key="3">
    <source>
        <dbReference type="Proteomes" id="UP000327108"/>
    </source>
</evidence>
<dbReference type="NCBIfam" id="NF038220">
    <property type="entry name" value="IcmT_TraK"/>
    <property type="match status" value="1"/>
</dbReference>
<name>A0A5N1JW49_9HYPH</name>
<feature type="transmembrane region" description="Helical" evidence="1">
    <location>
        <begin position="44"/>
        <end position="62"/>
    </location>
</feature>
<gene>
    <name evidence="2" type="ORF">F3W84_10665</name>
</gene>
<protein>
    <submittedName>
        <fullName evidence="2">Uncharacterized protein</fullName>
    </submittedName>
</protein>
<keyword evidence="1" id="KW-1133">Transmembrane helix</keyword>
<dbReference type="EMBL" id="VYXQ01000008">
    <property type="protein sequence ID" value="KAA9368342.1"/>
    <property type="molecule type" value="Genomic_DNA"/>
</dbReference>
<dbReference type="InterPro" id="IPR047756">
    <property type="entry name" value="IcmT-like"/>
</dbReference>
<keyword evidence="1" id="KW-0472">Membrane</keyword>
<dbReference type="Proteomes" id="UP000327108">
    <property type="component" value="Unassembled WGS sequence"/>
</dbReference>
<accession>A0A5N1JW49</accession>
<evidence type="ECO:0000256" key="1">
    <source>
        <dbReference type="SAM" id="Phobius"/>
    </source>
</evidence>